<feature type="transmembrane region" description="Helical" evidence="1">
    <location>
        <begin position="25"/>
        <end position="43"/>
    </location>
</feature>
<reference evidence="2 3" key="1">
    <citation type="submission" date="2019-06" db="EMBL/GenBank/DDBJ databases">
        <title>Sequencing the genomes of 1000 actinobacteria strains.</title>
        <authorList>
            <person name="Klenk H.-P."/>
        </authorList>
    </citation>
    <scope>NUCLEOTIDE SEQUENCE [LARGE SCALE GENOMIC DNA]</scope>
    <source>
        <strain evidence="2 3">DSM 18031</strain>
    </source>
</reference>
<keyword evidence="1" id="KW-0812">Transmembrane</keyword>
<comment type="caution">
    <text evidence="2">The sequence shown here is derived from an EMBL/GenBank/DDBJ whole genome shotgun (WGS) entry which is preliminary data.</text>
</comment>
<keyword evidence="1" id="KW-1133">Transmembrane helix</keyword>
<dbReference type="RefSeq" id="WP_141918674.1">
    <property type="nucleotide sequence ID" value="NZ_BAAAYS010000006.1"/>
</dbReference>
<dbReference type="GO" id="GO:0140359">
    <property type="term" value="F:ABC-type transporter activity"/>
    <property type="evidence" value="ECO:0007669"/>
    <property type="project" value="InterPro"/>
</dbReference>
<keyword evidence="1" id="KW-0472">Membrane</keyword>
<dbReference type="PANTHER" id="PTHR43471">
    <property type="entry name" value="ABC TRANSPORTER PERMEASE"/>
    <property type="match status" value="1"/>
</dbReference>
<dbReference type="Proteomes" id="UP000318331">
    <property type="component" value="Unassembled WGS sequence"/>
</dbReference>
<accession>A0A543HTH6</accession>
<keyword evidence="3" id="KW-1185">Reference proteome</keyword>
<dbReference type="GO" id="GO:0005886">
    <property type="term" value="C:plasma membrane"/>
    <property type="evidence" value="ECO:0007669"/>
    <property type="project" value="UniProtKB-SubCell"/>
</dbReference>
<dbReference type="PANTHER" id="PTHR43471:SF12">
    <property type="entry name" value="HYPOTHETICAL MEMBRANE PROTEIN, CONSERVED"/>
    <property type="match status" value="1"/>
</dbReference>
<feature type="transmembrane region" description="Helical" evidence="1">
    <location>
        <begin position="194"/>
        <end position="213"/>
    </location>
</feature>
<organism evidence="2 3">
    <name type="scientific">Klugiella xanthotipulae</name>
    <dbReference type="NCBI Taxonomy" id="244735"/>
    <lineage>
        <taxon>Bacteria</taxon>
        <taxon>Bacillati</taxon>
        <taxon>Actinomycetota</taxon>
        <taxon>Actinomycetes</taxon>
        <taxon>Micrococcales</taxon>
        <taxon>Microbacteriaceae</taxon>
        <taxon>Klugiella</taxon>
    </lineage>
</organism>
<dbReference type="EMBL" id="VFPN01000003">
    <property type="protein sequence ID" value="TQM61574.1"/>
    <property type="molecule type" value="Genomic_DNA"/>
</dbReference>
<feature type="transmembrane region" description="Helical" evidence="1">
    <location>
        <begin position="83"/>
        <end position="105"/>
    </location>
</feature>
<evidence type="ECO:0000313" key="3">
    <source>
        <dbReference type="Proteomes" id="UP000318331"/>
    </source>
</evidence>
<sequence length="271" mass="28382">MSTTTPASTVLPLLRHAMRESWRSLIGWSIGLVAALSLYLPLFPSIGGDSGIQDLIGNLPPELTAALSYQNIFTGAGYTQSTFFGLMGFVLLSIAGISWGTAAIAGDEERGTLELTLAHGVSRTQVVLERSAAIVLRVAVLGLVTALTILLLNGPGKLELDAGNVFITVLAACGTTLLAAVMAIAVGSITGRRSYALLGGAAVAVLGYAFNALGNQTKDLEWLKNFSPYAWAFRDEPLVNGWSFGIAALYLGVVVLVGVALAAFNRRDVGR</sequence>
<feature type="transmembrane region" description="Helical" evidence="1">
    <location>
        <begin position="165"/>
        <end position="187"/>
    </location>
</feature>
<dbReference type="OrthoDB" id="3686802at2"/>
<dbReference type="AlphaFoldDB" id="A0A543HTH6"/>
<name>A0A543HTH6_9MICO</name>
<feature type="transmembrane region" description="Helical" evidence="1">
    <location>
        <begin position="242"/>
        <end position="264"/>
    </location>
</feature>
<proteinExistence type="predicted"/>
<evidence type="ECO:0000256" key="1">
    <source>
        <dbReference type="SAM" id="Phobius"/>
    </source>
</evidence>
<evidence type="ECO:0000313" key="2">
    <source>
        <dbReference type="EMBL" id="TQM61574.1"/>
    </source>
</evidence>
<dbReference type="Pfam" id="PF12679">
    <property type="entry name" value="ABC2_membrane_2"/>
    <property type="match status" value="1"/>
</dbReference>
<gene>
    <name evidence="2" type="ORF">FB466_2532</name>
</gene>
<feature type="transmembrane region" description="Helical" evidence="1">
    <location>
        <begin position="132"/>
        <end position="153"/>
    </location>
</feature>
<protein>
    <submittedName>
        <fullName evidence="2">ABC-2 type transport system permease protein</fullName>
    </submittedName>
</protein>